<dbReference type="SUPFAM" id="SSF52980">
    <property type="entry name" value="Restriction endonuclease-like"/>
    <property type="match status" value="1"/>
</dbReference>
<keyword evidence="2" id="KW-0255">Endonuclease</keyword>
<protein>
    <submittedName>
        <fullName evidence="2">Uma2 family endonuclease</fullName>
    </submittedName>
</protein>
<dbReference type="EMBL" id="WVHS01000002">
    <property type="protein sequence ID" value="MXV16054.1"/>
    <property type="molecule type" value="Genomic_DNA"/>
</dbReference>
<dbReference type="PANTHER" id="PTHR36558">
    <property type="entry name" value="GLR1098 PROTEIN"/>
    <property type="match status" value="1"/>
</dbReference>
<dbReference type="InterPro" id="IPR012296">
    <property type="entry name" value="Nuclease_put_TT1808"/>
</dbReference>
<sequence length="208" mass="24223">MKWHEDEAHNMLHDPAENYPRQKMTIEEYLELDRSSPEKHEYFEGGVFKMEGANFTHGQIIDNTNVQLRQKLKGSICQSYTSNMRTHIRENSLFTYPDLYVICGKPFFLNNDECNLLNPTVIIEVLSPSTRNYDRGAKFKLYRDIQTLKSYILIDSTAIHVACYHKDPMTGWGDSKNYTALHEAALFEHLNVKVPLKKIYEDTRLAAE</sequence>
<accession>A0A7K1XYH2</accession>
<dbReference type="Proteomes" id="UP000451233">
    <property type="component" value="Unassembled WGS sequence"/>
</dbReference>
<dbReference type="InterPro" id="IPR008538">
    <property type="entry name" value="Uma2"/>
</dbReference>
<feature type="domain" description="Putative restriction endonuclease" evidence="1">
    <location>
        <begin position="27"/>
        <end position="169"/>
    </location>
</feature>
<keyword evidence="3" id="KW-1185">Reference proteome</keyword>
<comment type="caution">
    <text evidence="2">The sequence shown here is derived from an EMBL/GenBank/DDBJ whole genome shotgun (WGS) entry which is preliminary data.</text>
</comment>
<keyword evidence="2" id="KW-0540">Nuclease</keyword>
<dbReference type="GO" id="GO:0004519">
    <property type="term" value="F:endonuclease activity"/>
    <property type="evidence" value="ECO:0007669"/>
    <property type="project" value="UniProtKB-KW"/>
</dbReference>
<evidence type="ECO:0000313" key="2">
    <source>
        <dbReference type="EMBL" id="MXV16054.1"/>
    </source>
</evidence>
<dbReference type="RefSeq" id="WP_160907009.1">
    <property type="nucleotide sequence ID" value="NZ_WVHS01000002.1"/>
</dbReference>
<dbReference type="CDD" id="cd06260">
    <property type="entry name" value="DUF820-like"/>
    <property type="match status" value="1"/>
</dbReference>
<evidence type="ECO:0000313" key="3">
    <source>
        <dbReference type="Proteomes" id="UP000451233"/>
    </source>
</evidence>
<proteinExistence type="predicted"/>
<gene>
    <name evidence="2" type="ORF">GS398_12135</name>
</gene>
<dbReference type="InterPro" id="IPR011335">
    <property type="entry name" value="Restrct_endonuc-II-like"/>
</dbReference>
<organism evidence="2 3">
    <name type="scientific">Hufsiella ginkgonis</name>
    <dbReference type="NCBI Taxonomy" id="2695274"/>
    <lineage>
        <taxon>Bacteria</taxon>
        <taxon>Pseudomonadati</taxon>
        <taxon>Bacteroidota</taxon>
        <taxon>Sphingobacteriia</taxon>
        <taxon>Sphingobacteriales</taxon>
        <taxon>Sphingobacteriaceae</taxon>
        <taxon>Hufsiella</taxon>
    </lineage>
</organism>
<dbReference type="Pfam" id="PF05685">
    <property type="entry name" value="Uma2"/>
    <property type="match status" value="1"/>
</dbReference>
<dbReference type="AlphaFoldDB" id="A0A7K1XYH2"/>
<keyword evidence="2" id="KW-0378">Hydrolase</keyword>
<dbReference type="PANTHER" id="PTHR36558:SF1">
    <property type="entry name" value="RESTRICTION ENDONUCLEASE DOMAIN-CONTAINING PROTEIN-RELATED"/>
    <property type="match status" value="1"/>
</dbReference>
<evidence type="ECO:0000259" key="1">
    <source>
        <dbReference type="Pfam" id="PF05685"/>
    </source>
</evidence>
<reference evidence="2 3" key="1">
    <citation type="submission" date="2019-11" db="EMBL/GenBank/DDBJ databases">
        <title>Pedobacter sp. HMF7056 Genome sequencing and assembly.</title>
        <authorList>
            <person name="Kang H."/>
            <person name="Kim H."/>
            <person name="Joh K."/>
        </authorList>
    </citation>
    <scope>NUCLEOTIDE SEQUENCE [LARGE SCALE GENOMIC DNA]</scope>
    <source>
        <strain evidence="2 3">HMF7056</strain>
    </source>
</reference>
<name>A0A7K1XYH2_9SPHI</name>
<dbReference type="Gene3D" id="3.90.1570.10">
    <property type="entry name" value="tt1808, chain A"/>
    <property type="match status" value="1"/>
</dbReference>